<dbReference type="GO" id="GO:0016462">
    <property type="term" value="F:pyrophosphatase activity"/>
    <property type="evidence" value="ECO:0007669"/>
    <property type="project" value="UniProtKB-ARBA"/>
</dbReference>
<evidence type="ECO:0000256" key="1">
    <source>
        <dbReference type="SAM" id="Coils"/>
    </source>
</evidence>
<dbReference type="CDD" id="cd02028">
    <property type="entry name" value="UMPK_like"/>
    <property type="match status" value="1"/>
</dbReference>
<sequence length="590" mass="66358">MGKDEFTHRKHGLLKNQVRIVKRNDSDRYEVAPIPDNLSFEKGFFAVVRACPLLAQKNEGLILIGVAGPSGAGKTVFTEKILNFMPSIAVISMDNYNDASRIIDGNFDDPRLTDYDTLLKNIHDLKEGKPADVPIYDFKSSSRTGYRTVEVPSSRIVIIEGIYALSEKLRPFLDLRVSVTGGVHFDLVKRVLRDIQRAGQEPEEIIHQISETVFKTYLQVYPMYKAFIEPDLRTAHIKIINKFNPFAGFQSPTYILKSTKNVTEEEIKAVMSKDHTESTEQTYDIYLLPPGEDPEICQSYLRMRNKDGMYNLMFEEWVTDSPFVISPRITFEVSVRLLGGLMALGYTIAAILKRSSHVFCDERVCMKIDWLEQLNRHYLQVQGRDRLVVKCVADQLGLDGSYVPRTYIEQIQLEKLVNEVMTMPDDLRTKLSLDEDYASSPKEALSRASAEKAAASTKHLRSGLSHSYSSNREKNLTKIDRRFEDRTSDSQATLTNQGAAAQLSEQIATLNDRMNDFTSRVEELNSKLISKKGSPSSQNIAQAEVPNGSAPTSYFISGLENGSLTGSMMPNSLSSSHLSKDVSFLDEVPS</sequence>
<dbReference type="GO" id="GO:0016301">
    <property type="term" value="F:kinase activity"/>
    <property type="evidence" value="ECO:0007669"/>
    <property type="project" value="InterPro"/>
</dbReference>
<reference evidence="4" key="1">
    <citation type="submission" date="2018-01" db="EMBL/GenBank/DDBJ databases">
        <authorList>
            <person name="Mao J.F."/>
        </authorList>
    </citation>
    <scope>NUCLEOTIDE SEQUENCE</scope>
    <source>
        <strain evidence="4">Huo1</strain>
        <tissue evidence="4">Leaf</tissue>
    </source>
</reference>
<dbReference type="PROSITE" id="PS51707">
    <property type="entry name" value="CYTH"/>
    <property type="match status" value="1"/>
</dbReference>
<protein>
    <recommendedName>
        <fullName evidence="3">CYTH domain-containing protein</fullName>
    </recommendedName>
</protein>
<dbReference type="InterPro" id="IPR023577">
    <property type="entry name" value="CYTH_domain"/>
</dbReference>
<feature type="domain" description="CYTH" evidence="3">
    <location>
        <begin position="251"/>
        <end position="413"/>
    </location>
</feature>
<name>A0A8X8WKH4_SALSN</name>
<dbReference type="SUPFAM" id="SSF52540">
    <property type="entry name" value="P-loop containing nucleoside triphosphate hydrolases"/>
    <property type="match status" value="1"/>
</dbReference>
<dbReference type="Pfam" id="PF00485">
    <property type="entry name" value="PRK"/>
    <property type="match status" value="1"/>
</dbReference>
<feature type="region of interest" description="Disordered" evidence="2">
    <location>
        <begin position="529"/>
        <end position="550"/>
    </location>
</feature>
<feature type="compositionally biased region" description="Low complexity" evidence="2">
    <location>
        <begin position="442"/>
        <end position="456"/>
    </location>
</feature>
<keyword evidence="5" id="KW-1185">Reference proteome</keyword>
<accession>A0A8X8WKH4</accession>
<dbReference type="Proteomes" id="UP000298416">
    <property type="component" value="Unassembled WGS sequence"/>
</dbReference>
<dbReference type="Gene3D" id="3.40.50.300">
    <property type="entry name" value="P-loop containing nucleotide triphosphate hydrolases"/>
    <property type="match status" value="1"/>
</dbReference>
<evidence type="ECO:0000256" key="2">
    <source>
        <dbReference type="SAM" id="MobiDB-lite"/>
    </source>
</evidence>
<reference evidence="4" key="2">
    <citation type="submission" date="2020-08" db="EMBL/GenBank/DDBJ databases">
        <title>Plant Genome Project.</title>
        <authorList>
            <person name="Zhang R.-G."/>
        </authorList>
    </citation>
    <scope>NUCLEOTIDE SEQUENCE</scope>
    <source>
        <strain evidence="4">Huo1</strain>
        <tissue evidence="4">Leaf</tissue>
    </source>
</reference>
<feature type="region of interest" description="Disordered" evidence="2">
    <location>
        <begin position="442"/>
        <end position="477"/>
    </location>
</feature>
<feature type="region of interest" description="Disordered" evidence="2">
    <location>
        <begin position="565"/>
        <end position="590"/>
    </location>
</feature>
<dbReference type="PANTHER" id="PTHR10285">
    <property type="entry name" value="URIDINE KINASE"/>
    <property type="match status" value="1"/>
</dbReference>
<organism evidence="4">
    <name type="scientific">Salvia splendens</name>
    <name type="common">Scarlet sage</name>
    <dbReference type="NCBI Taxonomy" id="180675"/>
    <lineage>
        <taxon>Eukaryota</taxon>
        <taxon>Viridiplantae</taxon>
        <taxon>Streptophyta</taxon>
        <taxon>Embryophyta</taxon>
        <taxon>Tracheophyta</taxon>
        <taxon>Spermatophyta</taxon>
        <taxon>Magnoliopsida</taxon>
        <taxon>eudicotyledons</taxon>
        <taxon>Gunneridae</taxon>
        <taxon>Pentapetalae</taxon>
        <taxon>asterids</taxon>
        <taxon>lamiids</taxon>
        <taxon>Lamiales</taxon>
        <taxon>Lamiaceae</taxon>
        <taxon>Nepetoideae</taxon>
        <taxon>Mentheae</taxon>
        <taxon>Salviinae</taxon>
        <taxon>Salvia</taxon>
        <taxon>Salvia subgen. Calosphace</taxon>
        <taxon>core Calosphace</taxon>
    </lineage>
</organism>
<evidence type="ECO:0000259" key="3">
    <source>
        <dbReference type="PROSITE" id="PS51707"/>
    </source>
</evidence>
<dbReference type="GO" id="GO:0005524">
    <property type="term" value="F:ATP binding"/>
    <property type="evidence" value="ECO:0007669"/>
    <property type="project" value="InterPro"/>
</dbReference>
<dbReference type="PRINTS" id="PR00988">
    <property type="entry name" value="URIDINKINASE"/>
</dbReference>
<dbReference type="EMBL" id="PNBA02000016">
    <property type="protein sequence ID" value="KAG6396683.1"/>
    <property type="molecule type" value="Genomic_DNA"/>
</dbReference>
<proteinExistence type="predicted"/>
<comment type="caution">
    <text evidence="4">The sequence shown here is derived from an EMBL/GenBank/DDBJ whole genome shotgun (WGS) entry which is preliminary data.</text>
</comment>
<evidence type="ECO:0000313" key="4">
    <source>
        <dbReference type="EMBL" id="KAG6396683.1"/>
    </source>
</evidence>
<feature type="coiled-coil region" evidence="1">
    <location>
        <begin position="500"/>
        <end position="527"/>
    </location>
</feature>
<evidence type="ECO:0000313" key="5">
    <source>
        <dbReference type="Proteomes" id="UP000298416"/>
    </source>
</evidence>
<dbReference type="Pfam" id="PF01928">
    <property type="entry name" value="CYTH"/>
    <property type="match status" value="1"/>
</dbReference>
<keyword evidence="1" id="KW-0175">Coiled coil</keyword>
<dbReference type="AlphaFoldDB" id="A0A8X8WKH4"/>
<dbReference type="SUPFAM" id="SSF55154">
    <property type="entry name" value="CYTH-like phosphatases"/>
    <property type="match status" value="1"/>
</dbReference>
<dbReference type="InterPro" id="IPR006083">
    <property type="entry name" value="PRK/URK"/>
</dbReference>
<dbReference type="InterPro" id="IPR027417">
    <property type="entry name" value="P-loop_NTPase"/>
</dbReference>
<gene>
    <name evidence="4" type="ORF">SASPL_142838</name>
</gene>
<dbReference type="InterPro" id="IPR033469">
    <property type="entry name" value="CYTH-like_dom_sf"/>
</dbReference>